<keyword evidence="2" id="KW-1185">Reference proteome</keyword>
<name>A0A2S7WPX7_9FLAO</name>
<evidence type="ECO:0000313" key="1">
    <source>
        <dbReference type="EMBL" id="PQJ79331.1"/>
    </source>
</evidence>
<dbReference type="Proteomes" id="UP000238882">
    <property type="component" value="Unassembled WGS sequence"/>
</dbReference>
<dbReference type="EMBL" id="MSCN01000001">
    <property type="protein sequence ID" value="PQJ79331.1"/>
    <property type="molecule type" value="Genomic_DNA"/>
</dbReference>
<evidence type="ECO:0008006" key="3">
    <source>
        <dbReference type="Google" id="ProtNLM"/>
    </source>
</evidence>
<accession>A0A2S7WPX7</accession>
<sequence length="158" mass="18339">MLFRVFSFVMLVMIITSCDKFSFSKKKDLPQIDTIIDFTSVDTYPSFKECDSLIDKEKKSICFRNTIHQKIGEELSKHSFKIKDSIDETILVDLIINSDGKITFEALQSSEKIKKELPELDSIIHLSVDNLPTIFPAIKKRYKVTTKYQLPIRIKLQE</sequence>
<organism evidence="1 2">
    <name type="scientific">Polaribacter porphyrae</name>
    <dbReference type="NCBI Taxonomy" id="1137780"/>
    <lineage>
        <taxon>Bacteria</taxon>
        <taxon>Pseudomonadati</taxon>
        <taxon>Bacteroidota</taxon>
        <taxon>Flavobacteriia</taxon>
        <taxon>Flavobacteriales</taxon>
        <taxon>Flavobacteriaceae</taxon>
    </lineage>
</organism>
<evidence type="ECO:0000313" key="2">
    <source>
        <dbReference type="Proteomes" id="UP000238882"/>
    </source>
</evidence>
<protein>
    <recommendedName>
        <fullName evidence="3">TonB C-terminal domain-containing protein</fullName>
    </recommendedName>
</protein>
<dbReference type="AlphaFoldDB" id="A0A2S7WPX7"/>
<proteinExistence type="predicted"/>
<reference evidence="1 2" key="1">
    <citation type="submission" date="2016-12" db="EMBL/GenBank/DDBJ databases">
        <title>Trade-off between light-utilization and light-protection in marine flavobacteria.</title>
        <authorList>
            <person name="Kumagai Y."/>
            <person name="Yoshizawa S."/>
            <person name="Kogure K."/>
            <person name="Iwasaki W."/>
        </authorList>
    </citation>
    <scope>NUCLEOTIDE SEQUENCE [LARGE SCALE GENOMIC DNA]</scope>
    <source>
        <strain evidence="1 2">NBRC 108759</strain>
    </source>
</reference>
<gene>
    <name evidence="1" type="ORF">BTO18_09165</name>
</gene>
<dbReference type="OrthoDB" id="1191002at2"/>
<comment type="caution">
    <text evidence="1">The sequence shown here is derived from an EMBL/GenBank/DDBJ whole genome shotgun (WGS) entry which is preliminary data.</text>
</comment>
<dbReference type="RefSeq" id="WP_105015932.1">
    <property type="nucleotide sequence ID" value="NZ_MSCN01000001.1"/>
</dbReference>
<dbReference type="PROSITE" id="PS51257">
    <property type="entry name" value="PROKAR_LIPOPROTEIN"/>
    <property type="match status" value="1"/>
</dbReference>